<protein>
    <submittedName>
        <fullName evidence="2">Uncharacterized protein</fullName>
    </submittedName>
</protein>
<keyword evidence="3" id="KW-1185">Reference proteome</keyword>
<organism evidence="2 3">
    <name type="scientific">Armillaria borealis</name>
    <dbReference type="NCBI Taxonomy" id="47425"/>
    <lineage>
        <taxon>Eukaryota</taxon>
        <taxon>Fungi</taxon>
        <taxon>Dikarya</taxon>
        <taxon>Basidiomycota</taxon>
        <taxon>Agaricomycotina</taxon>
        <taxon>Agaricomycetes</taxon>
        <taxon>Agaricomycetidae</taxon>
        <taxon>Agaricales</taxon>
        <taxon>Marasmiineae</taxon>
        <taxon>Physalacriaceae</taxon>
        <taxon>Armillaria</taxon>
    </lineage>
</organism>
<evidence type="ECO:0000313" key="3">
    <source>
        <dbReference type="Proteomes" id="UP001175226"/>
    </source>
</evidence>
<dbReference type="EMBL" id="JAUEPT010000156">
    <property type="protein sequence ID" value="KAK0430307.1"/>
    <property type="molecule type" value="Genomic_DNA"/>
</dbReference>
<sequence>MLCNIDIPPPAITHRTAFLLTTTPRLPAISMRMSWDMVIASFAMTIPMDKSTPTAILQPRKVTKEIHPVMKGKIVKPRGSITREYHWEDVGLEEEELESIKQFVKYLVVKYLDTRLSWVKNKSKRKAAISKIQKKALDSFPILGQYVDCWPVLDVIKTHLKYTSEAFCKTLPSASGNAAPSGASLSDDNASGASVGSESMPSSKKSLQGRIIEERKEKYGQFSFAVVRP</sequence>
<accession>A0AA39MDJ2</accession>
<evidence type="ECO:0000313" key="2">
    <source>
        <dbReference type="EMBL" id="KAK0430307.1"/>
    </source>
</evidence>
<dbReference type="Proteomes" id="UP001175226">
    <property type="component" value="Unassembled WGS sequence"/>
</dbReference>
<comment type="caution">
    <text evidence="2">The sequence shown here is derived from an EMBL/GenBank/DDBJ whole genome shotgun (WGS) entry which is preliminary data.</text>
</comment>
<dbReference type="AlphaFoldDB" id="A0AA39MDJ2"/>
<evidence type="ECO:0000256" key="1">
    <source>
        <dbReference type="SAM" id="MobiDB-lite"/>
    </source>
</evidence>
<gene>
    <name evidence="2" type="ORF">EV421DRAFT_1744216</name>
</gene>
<feature type="compositionally biased region" description="Polar residues" evidence="1">
    <location>
        <begin position="187"/>
        <end position="206"/>
    </location>
</feature>
<proteinExistence type="predicted"/>
<reference evidence="2" key="1">
    <citation type="submission" date="2023-06" db="EMBL/GenBank/DDBJ databases">
        <authorList>
            <consortium name="Lawrence Berkeley National Laboratory"/>
            <person name="Ahrendt S."/>
            <person name="Sahu N."/>
            <person name="Indic B."/>
            <person name="Wong-Bajracharya J."/>
            <person name="Merenyi Z."/>
            <person name="Ke H.-M."/>
            <person name="Monk M."/>
            <person name="Kocsube S."/>
            <person name="Drula E."/>
            <person name="Lipzen A."/>
            <person name="Balint B."/>
            <person name="Henrissat B."/>
            <person name="Andreopoulos B."/>
            <person name="Martin F.M."/>
            <person name="Harder C.B."/>
            <person name="Rigling D."/>
            <person name="Ford K.L."/>
            <person name="Foster G.D."/>
            <person name="Pangilinan J."/>
            <person name="Papanicolaou A."/>
            <person name="Barry K."/>
            <person name="LaButti K."/>
            <person name="Viragh M."/>
            <person name="Koriabine M."/>
            <person name="Yan M."/>
            <person name="Riley R."/>
            <person name="Champramary S."/>
            <person name="Plett K.L."/>
            <person name="Tsai I.J."/>
            <person name="Slot J."/>
            <person name="Sipos G."/>
            <person name="Plett J."/>
            <person name="Nagy L.G."/>
            <person name="Grigoriev I.V."/>
        </authorList>
    </citation>
    <scope>NUCLEOTIDE SEQUENCE</scope>
    <source>
        <strain evidence="2">FPL87.14</strain>
    </source>
</reference>
<name>A0AA39MDJ2_9AGAR</name>
<feature type="region of interest" description="Disordered" evidence="1">
    <location>
        <begin position="178"/>
        <end position="210"/>
    </location>
</feature>